<feature type="transmembrane region" description="Helical" evidence="7">
    <location>
        <begin position="73"/>
        <end position="95"/>
    </location>
</feature>
<keyword evidence="3" id="KW-1003">Cell membrane</keyword>
<proteinExistence type="inferred from homology"/>
<evidence type="ECO:0000256" key="4">
    <source>
        <dbReference type="ARBA" id="ARBA00022692"/>
    </source>
</evidence>
<evidence type="ECO:0000256" key="5">
    <source>
        <dbReference type="ARBA" id="ARBA00022989"/>
    </source>
</evidence>
<comment type="similarity">
    <text evidence="7">Belongs to the binding-protein-dependent transport system permease family.</text>
</comment>
<dbReference type="RefSeq" id="WP_267654148.1">
    <property type="nucleotide sequence ID" value="NZ_JAOVZR010000001.1"/>
</dbReference>
<evidence type="ECO:0000256" key="7">
    <source>
        <dbReference type="RuleBase" id="RU363032"/>
    </source>
</evidence>
<evidence type="ECO:0000259" key="8">
    <source>
        <dbReference type="PROSITE" id="PS50928"/>
    </source>
</evidence>
<reference evidence="9" key="1">
    <citation type="submission" date="2022-10" db="EMBL/GenBank/DDBJ databases">
        <title>Hoeflea sp. G2-23, isolated from marine algae.</title>
        <authorList>
            <person name="Kristyanto S."/>
            <person name="Kim J.M."/>
            <person name="Jeon C.O."/>
        </authorList>
    </citation>
    <scope>NUCLEOTIDE SEQUENCE</scope>
    <source>
        <strain evidence="9">G2-23</strain>
    </source>
</reference>
<dbReference type="PANTHER" id="PTHR32243">
    <property type="entry name" value="MALTOSE TRANSPORT SYSTEM PERMEASE-RELATED"/>
    <property type="match status" value="1"/>
</dbReference>
<feature type="transmembrane region" description="Helical" evidence="7">
    <location>
        <begin position="107"/>
        <end position="126"/>
    </location>
</feature>
<gene>
    <name evidence="9" type="ORF">OEG84_12990</name>
</gene>
<keyword evidence="10" id="KW-1185">Reference proteome</keyword>
<dbReference type="CDD" id="cd06261">
    <property type="entry name" value="TM_PBP2"/>
    <property type="match status" value="1"/>
</dbReference>
<evidence type="ECO:0000256" key="6">
    <source>
        <dbReference type="ARBA" id="ARBA00023136"/>
    </source>
</evidence>
<dbReference type="PANTHER" id="PTHR32243:SF18">
    <property type="entry name" value="INNER MEMBRANE ABC TRANSPORTER PERMEASE PROTEIN YCJP"/>
    <property type="match status" value="1"/>
</dbReference>
<dbReference type="InterPro" id="IPR035906">
    <property type="entry name" value="MetI-like_sf"/>
</dbReference>
<keyword evidence="5 7" id="KW-1133">Transmembrane helix</keyword>
<evidence type="ECO:0000256" key="2">
    <source>
        <dbReference type="ARBA" id="ARBA00022448"/>
    </source>
</evidence>
<name>A0ABT3ZBH3_9HYPH</name>
<keyword evidence="6 7" id="KW-0472">Membrane</keyword>
<sequence>MSGIRKLLVYLASISVCLVFLAPILWVINISLKARADIFTWPPSVISFQPTLDNYASVLSTSGRFFGFLTNSLIAALISTVVALVIGSFAAFGLGGRRRRKSFAWTYWMLSFRMMPPIVLIIPYYIILQRIGALGELWAIALTHTIFSVAIVIWMMKNFFDEIPPEVEEAAIVDGASQWQLFRLIALPISKAALAASAIFAFLTSWNEFIFAIMLSNTGSQTVPVAISTFVGEVYVSWGELAAATIVGILPAMLFTFIGQRYLLVGLAPGAVK</sequence>
<dbReference type="SUPFAM" id="SSF161098">
    <property type="entry name" value="MetI-like"/>
    <property type="match status" value="1"/>
</dbReference>
<feature type="transmembrane region" description="Helical" evidence="7">
    <location>
        <begin position="138"/>
        <end position="156"/>
    </location>
</feature>
<dbReference type="InterPro" id="IPR050901">
    <property type="entry name" value="BP-dep_ABC_trans_perm"/>
</dbReference>
<feature type="transmembrane region" description="Helical" evidence="7">
    <location>
        <begin position="235"/>
        <end position="258"/>
    </location>
</feature>
<organism evidence="9 10">
    <name type="scientific">Hoeflea algicola</name>
    <dbReference type="NCBI Taxonomy" id="2983763"/>
    <lineage>
        <taxon>Bacteria</taxon>
        <taxon>Pseudomonadati</taxon>
        <taxon>Pseudomonadota</taxon>
        <taxon>Alphaproteobacteria</taxon>
        <taxon>Hyphomicrobiales</taxon>
        <taxon>Rhizobiaceae</taxon>
        <taxon>Hoeflea</taxon>
    </lineage>
</organism>
<evidence type="ECO:0000256" key="1">
    <source>
        <dbReference type="ARBA" id="ARBA00004651"/>
    </source>
</evidence>
<dbReference type="EMBL" id="JAOVZR010000001">
    <property type="protein sequence ID" value="MCY0148596.1"/>
    <property type="molecule type" value="Genomic_DNA"/>
</dbReference>
<dbReference type="InterPro" id="IPR000515">
    <property type="entry name" value="MetI-like"/>
</dbReference>
<dbReference type="Gene3D" id="1.10.3720.10">
    <property type="entry name" value="MetI-like"/>
    <property type="match status" value="1"/>
</dbReference>
<accession>A0ABT3ZBH3</accession>
<evidence type="ECO:0000313" key="9">
    <source>
        <dbReference type="EMBL" id="MCY0148596.1"/>
    </source>
</evidence>
<feature type="transmembrane region" description="Helical" evidence="7">
    <location>
        <begin position="192"/>
        <end position="215"/>
    </location>
</feature>
<feature type="transmembrane region" description="Helical" evidence="7">
    <location>
        <begin position="7"/>
        <end position="28"/>
    </location>
</feature>
<dbReference type="Pfam" id="PF00528">
    <property type="entry name" value="BPD_transp_1"/>
    <property type="match status" value="1"/>
</dbReference>
<feature type="domain" description="ABC transmembrane type-1" evidence="8">
    <location>
        <begin position="69"/>
        <end position="259"/>
    </location>
</feature>
<dbReference type="Proteomes" id="UP001073227">
    <property type="component" value="Unassembled WGS sequence"/>
</dbReference>
<comment type="caution">
    <text evidence="9">The sequence shown here is derived from an EMBL/GenBank/DDBJ whole genome shotgun (WGS) entry which is preliminary data.</text>
</comment>
<comment type="subcellular location">
    <subcellularLocation>
        <location evidence="1 7">Cell membrane</location>
        <topology evidence="1 7">Multi-pass membrane protein</topology>
    </subcellularLocation>
</comment>
<keyword evidence="2 7" id="KW-0813">Transport</keyword>
<keyword evidence="4 7" id="KW-0812">Transmembrane</keyword>
<protein>
    <submittedName>
        <fullName evidence="9">Carbohydrate ABC transporter permease</fullName>
    </submittedName>
</protein>
<dbReference type="PROSITE" id="PS50928">
    <property type="entry name" value="ABC_TM1"/>
    <property type="match status" value="1"/>
</dbReference>
<evidence type="ECO:0000313" key="10">
    <source>
        <dbReference type="Proteomes" id="UP001073227"/>
    </source>
</evidence>
<evidence type="ECO:0000256" key="3">
    <source>
        <dbReference type="ARBA" id="ARBA00022475"/>
    </source>
</evidence>